<dbReference type="RefSeq" id="WP_153684006.1">
    <property type="nucleotide sequence ID" value="NZ_WJIF01000003.1"/>
</dbReference>
<accession>A0A6I2FEN5</accession>
<sequence>MEMQQIIDAVQGFDGALVVVPEEGGPFPELAWGDAFFFFAPDGVMPERTQPYGTIITKDYPGDEASRLDAPDRFRVNIHVGRDAARRLAASGADPAEPDVVVLHPVYGAQGWVSVVGPGERTGDLVLALLREAHEAARARATRRASSADRPGRPA</sequence>
<comment type="caution">
    <text evidence="2">The sequence shown here is derived from an EMBL/GenBank/DDBJ whole genome shotgun (WGS) entry which is preliminary data.</text>
</comment>
<proteinExistence type="predicted"/>
<evidence type="ECO:0000313" key="3">
    <source>
        <dbReference type="Proteomes" id="UP000431080"/>
    </source>
</evidence>
<dbReference type="Pfam" id="PF19694">
    <property type="entry name" value="DUF6194"/>
    <property type="match status" value="1"/>
</dbReference>
<evidence type="ECO:0000313" key="2">
    <source>
        <dbReference type="EMBL" id="MRG59528.1"/>
    </source>
</evidence>
<feature type="domain" description="DUF6194" evidence="1">
    <location>
        <begin position="1"/>
        <end position="145"/>
    </location>
</feature>
<dbReference type="EMBL" id="WJIF01000003">
    <property type="protein sequence ID" value="MRG59528.1"/>
    <property type="molecule type" value="Genomic_DNA"/>
</dbReference>
<evidence type="ECO:0000259" key="1">
    <source>
        <dbReference type="Pfam" id="PF19694"/>
    </source>
</evidence>
<dbReference type="AlphaFoldDB" id="A0A6I2FEN5"/>
<dbReference type="InterPro" id="IPR045676">
    <property type="entry name" value="DUF6194"/>
</dbReference>
<name>A0A6I2FEN5_9MICO</name>
<reference evidence="2 3" key="1">
    <citation type="submission" date="2019-10" db="EMBL/GenBank/DDBJ databases">
        <authorList>
            <person name="Nie G."/>
            <person name="Ming H."/>
            <person name="Yi B."/>
        </authorList>
    </citation>
    <scope>NUCLEOTIDE SEQUENCE [LARGE SCALE GENOMIC DNA]</scope>
    <source>
        <strain evidence="2 3">CFH 90414</strain>
    </source>
</reference>
<keyword evidence="3" id="KW-1185">Reference proteome</keyword>
<protein>
    <recommendedName>
        <fullName evidence="1">DUF6194 domain-containing protein</fullName>
    </recommendedName>
</protein>
<dbReference type="Proteomes" id="UP000431080">
    <property type="component" value="Unassembled WGS sequence"/>
</dbReference>
<gene>
    <name evidence="2" type="ORF">GE115_06530</name>
</gene>
<organism evidence="2 3">
    <name type="scientific">Agromyces agglutinans</name>
    <dbReference type="NCBI Taxonomy" id="2662258"/>
    <lineage>
        <taxon>Bacteria</taxon>
        <taxon>Bacillati</taxon>
        <taxon>Actinomycetota</taxon>
        <taxon>Actinomycetes</taxon>
        <taxon>Micrococcales</taxon>
        <taxon>Microbacteriaceae</taxon>
        <taxon>Agromyces</taxon>
    </lineage>
</organism>